<protein>
    <recommendedName>
        <fullName evidence="5 6">Large ribosomal subunit protein uL16</fullName>
    </recommendedName>
</protein>
<keyword evidence="3 6" id="KW-0689">Ribosomal protein</keyword>
<dbReference type="InterPro" id="IPR047873">
    <property type="entry name" value="Ribosomal_uL16"/>
</dbReference>
<organism evidence="9 10">
    <name type="scientific">Candidatus Nealsonbacteria bacterium CG23_combo_of_CG06-09_8_20_14_all_40_13</name>
    <dbReference type="NCBI Taxonomy" id="1974724"/>
    <lineage>
        <taxon>Bacteria</taxon>
        <taxon>Candidatus Nealsoniibacteriota</taxon>
    </lineage>
</organism>
<evidence type="ECO:0000313" key="10">
    <source>
        <dbReference type="Proteomes" id="UP000231567"/>
    </source>
</evidence>
<dbReference type="HAMAP" id="MF_01342">
    <property type="entry name" value="Ribosomal_uL16"/>
    <property type="match status" value="1"/>
</dbReference>
<evidence type="ECO:0000256" key="6">
    <source>
        <dbReference type="HAMAP-Rule" id="MF_01342"/>
    </source>
</evidence>
<dbReference type="PRINTS" id="PR00060">
    <property type="entry name" value="RIBOSOMALL16"/>
</dbReference>
<dbReference type="EMBL" id="PCRM01000033">
    <property type="protein sequence ID" value="PIP21586.1"/>
    <property type="molecule type" value="Genomic_DNA"/>
</dbReference>
<accession>A0A2G9YQS9</accession>
<dbReference type="SUPFAM" id="SSF54686">
    <property type="entry name" value="Ribosomal protein L16p/L10e"/>
    <property type="match status" value="1"/>
</dbReference>
<dbReference type="GO" id="GO:0000049">
    <property type="term" value="F:tRNA binding"/>
    <property type="evidence" value="ECO:0007669"/>
    <property type="project" value="UniProtKB-KW"/>
</dbReference>
<dbReference type="Proteomes" id="UP000231567">
    <property type="component" value="Unassembled WGS sequence"/>
</dbReference>
<dbReference type="GO" id="GO:0006412">
    <property type="term" value="P:translation"/>
    <property type="evidence" value="ECO:0007669"/>
    <property type="project" value="UniProtKB-UniRule"/>
</dbReference>
<reference evidence="9 10" key="1">
    <citation type="submission" date="2017-09" db="EMBL/GenBank/DDBJ databases">
        <title>Depth-based differentiation of microbial function through sediment-hosted aquifers and enrichment of novel symbionts in the deep terrestrial subsurface.</title>
        <authorList>
            <person name="Probst A.J."/>
            <person name="Ladd B."/>
            <person name="Jarett J.K."/>
            <person name="Geller-Mcgrath D.E."/>
            <person name="Sieber C.M."/>
            <person name="Emerson J.B."/>
            <person name="Anantharaman K."/>
            <person name="Thomas B.C."/>
            <person name="Malmstrom R."/>
            <person name="Stieglmeier M."/>
            <person name="Klingl A."/>
            <person name="Woyke T."/>
            <person name="Ryan C.M."/>
            <person name="Banfield J.F."/>
        </authorList>
    </citation>
    <scope>NUCLEOTIDE SEQUENCE [LARGE SCALE GENOMIC DNA]</scope>
    <source>
        <strain evidence="9">CG23_combo_of_CG06-09_8_20_14_all_40_13</strain>
    </source>
</reference>
<evidence type="ECO:0000256" key="7">
    <source>
        <dbReference type="RuleBase" id="RU004413"/>
    </source>
</evidence>
<dbReference type="PROSITE" id="PS00586">
    <property type="entry name" value="RIBOSOMAL_L16_1"/>
    <property type="match status" value="1"/>
</dbReference>
<dbReference type="GO" id="GO:0003735">
    <property type="term" value="F:structural constituent of ribosome"/>
    <property type="evidence" value="ECO:0007669"/>
    <property type="project" value="InterPro"/>
</dbReference>
<evidence type="ECO:0000313" key="9">
    <source>
        <dbReference type="EMBL" id="PIP21586.1"/>
    </source>
</evidence>
<dbReference type="CDD" id="cd01433">
    <property type="entry name" value="Ribosomal_L16_L10e"/>
    <property type="match status" value="1"/>
</dbReference>
<gene>
    <name evidence="6" type="primary">rplP</name>
    <name evidence="9" type="ORF">COX39_02270</name>
</gene>
<sequence length="137" mass="15467">MLIPRKIKYRKQQRGKRRGVSNRGYSIDFGKYGLKAVSTNWLTSRQIEAARRAITRFVKRGGKIWIRVFPAQPVTSTPAETGMGGGKGSLDHFVARVLRGRMLFEIDGVTEEIAKEAFKLAAAKLPVETQFVKKEEE</sequence>
<dbReference type="GO" id="GO:0019843">
    <property type="term" value="F:rRNA binding"/>
    <property type="evidence" value="ECO:0007669"/>
    <property type="project" value="UniProtKB-UniRule"/>
</dbReference>
<keyword evidence="2 6" id="KW-0820">tRNA-binding</keyword>
<evidence type="ECO:0000256" key="4">
    <source>
        <dbReference type="ARBA" id="ARBA00023274"/>
    </source>
</evidence>
<comment type="function">
    <text evidence="6 8">Binds 23S rRNA and is also seen to make contacts with the A and possibly P site tRNAs.</text>
</comment>
<evidence type="ECO:0000256" key="3">
    <source>
        <dbReference type="ARBA" id="ARBA00022980"/>
    </source>
</evidence>
<dbReference type="GO" id="GO:1990904">
    <property type="term" value="C:ribonucleoprotein complex"/>
    <property type="evidence" value="ECO:0007669"/>
    <property type="project" value="UniProtKB-KW"/>
</dbReference>
<proteinExistence type="inferred from homology"/>
<dbReference type="GO" id="GO:0005840">
    <property type="term" value="C:ribosome"/>
    <property type="evidence" value="ECO:0007669"/>
    <property type="project" value="UniProtKB-KW"/>
</dbReference>
<evidence type="ECO:0000256" key="2">
    <source>
        <dbReference type="ARBA" id="ARBA00022555"/>
    </source>
</evidence>
<keyword evidence="6 8" id="KW-0699">rRNA-binding</keyword>
<dbReference type="Pfam" id="PF00252">
    <property type="entry name" value="Ribosomal_L16"/>
    <property type="match status" value="1"/>
</dbReference>
<dbReference type="InterPro" id="IPR020798">
    <property type="entry name" value="Ribosomal_uL16_CS"/>
</dbReference>
<dbReference type="InterPro" id="IPR016180">
    <property type="entry name" value="Ribosomal_uL16_dom"/>
</dbReference>
<dbReference type="AlphaFoldDB" id="A0A2G9YQS9"/>
<dbReference type="PANTHER" id="PTHR12220">
    <property type="entry name" value="50S/60S RIBOSOMAL PROTEIN L16"/>
    <property type="match status" value="1"/>
</dbReference>
<dbReference type="FunFam" id="3.90.1170.10:FF:000001">
    <property type="entry name" value="50S ribosomal protein L16"/>
    <property type="match status" value="1"/>
</dbReference>
<comment type="subunit">
    <text evidence="6 8">Part of the 50S ribosomal subunit.</text>
</comment>
<keyword evidence="4 6" id="KW-0687">Ribonucleoprotein</keyword>
<dbReference type="NCBIfam" id="TIGR01164">
    <property type="entry name" value="rplP_bact"/>
    <property type="match status" value="1"/>
</dbReference>
<dbReference type="Gene3D" id="3.90.1170.10">
    <property type="entry name" value="Ribosomal protein L10e/L16"/>
    <property type="match status" value="1"/>
</dbReference>
<evidence type="ECO:0000256" key="8">
    <source>
        <dbReference type="RuleBase" id="RU004414"/>
    </source>
</evidence>
<comment type="similarity">
    <text evidence="1 6 7">Belongs to the universal ribosomal protein uL16 family.</text>
</comment>
<evidence type="ECO:0000256" key="5">
    <source>
        <dbReference type="ARBA" id="ARBA00035198"/>
    </source>
</evidence>
<evidence type="ECO:0000256" key="1">
    <source>
        <dbReference type="ARBA" id="ARBA00008931"/>
    </source>
</evidence>
<dbReference type="InterPro" id="IPR036920">
    <property type="entry name" value="Ribosomal_uL16_sf"/>
</dbReference>
<name>A0A2G9YQS9_9BACT</name>
<dbReference type="PANTHER" id="PTHR12220:SF13">
    <property type="entry name" value="LARGE RIBOSOMAL SUBUNIT PROTEIN UL16M"/>
    <property type="match status" value="1"/>
</dbReference>
<dbReference type="InterPro" id="IPR000114">
    <property type="entry name" value="Ribosomal_uL16_bact-type"/>
</dbReference>
<comment type="caution">
    <text evidence="9">The sequence shown here is derived from an EMBL/GenBank/DDBJ whole genome shotgun (WGS) entry which is preliminary data.</text>
</comment>
<keyword evidence="6 8" id="KW-0694">RNA-binding</keyword>